<accession>A0ABQ9GUB9</accession>
<comment type="caution">
    <text evidence="3">The sequence shown here is derived from an EMBL/GenBank/DDBJ whole genome shotgun (WGS) entry which is preliminary data.</text>
</comment>
<evidence type="ECO:0000313" key="4">
    <source>
        <dbReference type="Proteomes" id="UP001159363"/>
    </source>
</evidence>
<feature type="region of interest" description="Disordered" evidence="1">
    <location>
        <begin position="145"/>
        <end position="224"/>
    </location>
</feature>
<feature type="compositionally biased region" description="Polar residues" evidence="1">
    <location>
        <begin position="112"/>
        <end position="126"/>
    </location>
</feature>
<keyword evidence="4" id="KW-1185">Reference proteome</keyword>
<dbReference type="Proteomes" id="UP001159363">
    <property type="component" value="Chromosome 8"/>
</dbReference>
<feature type="region of interest" description="Disordered" evidence="1">
    <location>
        <begin position="106"/>
        <end position="132"/>
    </location>
</feature>
<feature type="domain" description="Double jelly roll-like" evidence="2">
    <location>
        <begin position="3"/>
        <end position="77"/>
    </location>
</feature>
<reference evidence="3 4" key="1">
    <citation type="submission" date="2023-02" db="EMBL/GenBank/DDBJ databases">
        <title>LHISI_Scaffold_Assembly.</title>
        <authorList>
            <person name="Stuart O.P."/>
            <person name="Cleave R."/>
            <person name="Magrath M.J.L."/>
            <person name="Mikheyev A.S."/>
        </authorList>
    </citation>
    <scope>NUCLEOTIDE SEQUENCE [LARGE SCALE GENOMIC DNA]</scope>
    <source>
        <strain evidence="3">Daus_M_001</strain>
        <tissue evidence="3">Leg muscle</tissue>
    </source>
</reference>
<feature type="compositionally biased region" description="Polar residues" evidence="1">
    <location>
        <begin position="151"/>
        <end position="183"/>
    </location>
</feature>
<proteinExistence type="predicted"/>
<feature type="compositionally biased region" description="Polar residues" evidence="1">
    <location>
        <begin position="195"/>
        <end position="222"/>
    </location>
</feature>
<sequence length="464" mass="52149">MGQYLLAYQMYAQFPIAYYRRTQSQILSPDTFKILYPLMAFDVGKQDKRITSNKINCRVEFTTHGNIPATTYTFCLVRGVEARESVVRWSRTEENVNGKRKILRGKRENGHQQRWQSCESERQSPVTEMDEKTKVTSLLVEENSETHNITHMEQTPQLVSNNKDTPTMQTTSDNATARSQDMATSEGILQEQGLVRSTTQPTPVTSDQQLPKHSGRQVSVDRSLSAPTSASSLLAGNLLPLCAHTLCTNPMGILFRRATVASKSLGDRMAVTHPLPSGRRMTCRPTGDRRKILNGEVEESEVMLNEGNEKKEVCALGSGSTDRKKFVYFDDLSFLAPNAYIRQLHRKELKDFPRRMAWMICDIRGGLISAISLPRSWPVSDRRAIGRRRPGRPYERSLIAGTLFYTSSECPRPCLSQLLVSSAHLPRGHCRPLPAPTLGILLSHWAAFPHSLALLHTCHTGLLL</sequence>
<evidence type="ECO:0000313" key="3">
    <source>
        <dbReference type="EMBL" id="KAJ8875598.1"/>
    </source>
</evidence>
<dbReference type="Pfam" id="PF21738">
    <property type="entry name" value="DJR-like_dom"/>
    <property type="match status" value="1"/>
</dbReference>
<evidence type="ECO:0000256" key="1">
    <source>
        <dbReference type="SAM" id="MobiDB-lite"/>
    </source>
</evidence>
<name>A0ABQ9GUB9_9NEOP</name>
<gene>
    <name evidence="3" type="ORF">PR048_023494</name>
</gene>
<evidence type="ECO:0000259" key="2">
    <source>
        <dbReference type="Pfam" id="PF21738"/>
    </source>
</evidence>
<protein>
    <recommendedName>
        <fullName evidence="2">Double jelly roll-like domain-containing protein</fullName>
    </recommendedName>
</protein>
<dbReference type="EMBL" id="JARBHB010000009">
    <property type="protein sequence ID" value="KAJ8875598.1"/>
    <property type="molecule type" value="Genomic_DNA"/>
</dbReference>
<organism evidence="3 4">
    <name type="scientific">Dryococelus australis</name>
    <dbReference type="NCBI Taxonomy" id="614101"/>
    <lineage>
        <taxon>Eukaryota</taxon>
        <taxon>Metazoa</taxon>
        <taxon>Ecdysozoa</taxon>
        <taxon>Arthropoda</taxon>
        <taxon>Hexapoda</taxon>
        <taxon>Insecta</taxon>
        <taxon>Pterygota</taxon>
        <taxon>Neoptera</taxon>
        <taxon>Polyneoptera</taxon>
        <taxon>Phasmatodea</taxon>
        <taxon>Verophasmatodea</taxon>
        <taxon>Anareolatae</taxon>
        <taxon>Phasmatidae</taxon>
        <taxon>Eurycanthinae</taxon>
        <taxon>Dryococelus</taxon>
    </lineage>
</organism>
<dbReference type="InterPro" id="IPR049512">
    <property type="entry name" value="DJR-like_dom"/>
</dbReference>